<sequence>MGTTRLYGARMGYAIPPPTIKIERSLESHEGEIDHDTPTV</sequence>
<name>A0A5B9MP36_9BACT</name>
<evidence type="ECO:0000313" key="1">
    <source>
        <dbReference type="EMBL" id="QEG02080.1"/>
    </source>
</evidence>
<dbReference type="AlphaFoldDB" id="A0A5B9MP36"/>
<evidence type="ECO:0000313" key="2">
    <source>
        <dbReference type="Proteomes" id="UP000321353"/>
    </source>
</evidence>
<dbReference type="Proteomes" id="UP000321353">
    <property type="component" value="Chromosome"/>
</dbReference>
<dbReference type="KEGG" id="smam:Mal15_61630"/>
<dbReference type="EMBL" id="CP036264">
    <property type="protein sequence ID" value="QEG02080.1"/>
    <property type="molecule type" value="Genomic_DNA"/>
</dbReference>
<proteinExistence type="predicted"/>
<accession>A0A5B9MP36</accession>
<protein>
    <submittedName>
        <fullName evidence="1">Uncharacterized protein</fullName>
    </submittedName>
</protein>
<gene>
    <name evidence="1" type="ORF">Mal15_61630</name>
</gene>
<keyword evidence="2" id="KW-1185">Reference proteome</keyword>
<organism evidence="1 2">
    <name type="scientific">Stieleria maiorica</name>
    <dbReference type="NCBI Taxonomy" id="2795974"/>
    <lineage>
        <taxon>Bacteria</taxon>
        <taxon>Pseudomonadati</taxon>
        <taxon>Planctomycetota</taxon>
        <taxon>Planctomycetia</taxon>
        <taxon>Pirellulales</taxon>
        <taxon>Pirellulaceae</taxon>
        <taxon>Stieleria</taxon>
    </lineage>
</organism>
<reference evidence="1 2" key="1">
    <citation type="submission" date="2019-02" db="EMBL/GenBank/DDBJ databases">
        <title>Planctomycetal bacteria perform biofilm scaping via a novel small molecule.</title>
        <authorList>
            <person name="Jeske O."/>
            <person name="Boedeker C."/>
            <person name="Wiegand S."/>
            <person name="Breitling P."/>
            <person name="Kallscheuer N."/>
            <person name="Jogler M."/>
            <person name="Rohde M."/>
            <person name="Petersen J."/>
            <person name="Medema M.H."/>
            <person name="Surup F."/>
            <person name="Jogler C."/>
        </authorList>
    </citation>
    <scope>NUCLEOTIDE SEQUENCE [LARGE SCALE GENOMIC DNA]</scope>
    <source>
        <strain evidence="1 2">Mal15</strain>
    </source>
</reference>